<comment type="caution">
    <text evidence="2">The sequence shown here is derived from an EMBL/GenBank/DDBJ whole genome shotgun (WGS) entry which is preliminary data.</text>
</comment>
<evidence type="ECO:0000313" key="2">
    <source>
        <dbReference type="EMBL" id="TYR74245.1"/>
    </source>
</evidence>
<organism evidence="2 3">
    <name type="scientific">Rossellomorea vietnamensis</name>
    <dbReference type="NCBI Taxonomy" id="218284"/>
    <lineage>
        <taxon>Bacteria</taxon>
        <taxon>Bacillati</taxon>
        <taxon>Bacillota</taxon>
        <taxon>Bacilli</taxon>
        <taxon>Bacillales</taxon>
        <taxon>Bacillaceae</taxon>
        <taxon>Rossellomorea</taxon>
    </lineage>
</organism>
<dbReference type="RefSeq" id="WP_148947731.1">
    <property type="nucleotide sequence ID" value="NZ_VTEH01000013.1"/>
</dbReference>
<evidence type="ECO:0000256" key="1">
    <source>
        <dbReference type="SAM" id="Phobius"/>
    </source>
</evidence>
<dbReference type="AlphaFoldDB" id="A0A5D4KC60"/>
<evidence type="ECO:0000313" key="3">
    <source>
        <dbReference type="Proteomes" id="UP000323317"/>
    </source>
</evidence>
<reference evidence="2 3" key="1">
    <citation type="submission" date="2019-08" db="EMBL/GenBank/DDBJ databases">
        <title>Bacillus genomes from the desert of Cuatro Cienegas, Coahuila.</title>
        <authorList>
            <person name="Olmedo-Alvarez G."/>
        </authorList>
    </citation>
    <scope>NUCLEOTIDE SEQUENCE [LARGE SCALE GENOMIC DNA]</scope>
    <source>
        <strain evidence="2 3">CH40_1T</strain>
    </source>
</reference>
<keyword evidence="1" id="KW-0472">Membrane</keyword>
<name>A0A5D4KC60_9BACI</name>
<protein>
    <submittedName>
        <fullName evidence="2">Uncharacterized protein</fullName>
    </submittedName>
</protein>
<keyword evidence="1" id="KW-0812">Transmembrane</keyword>
<dbReference type="EMBL" id="VTEH01000013">
    <property type="protein sequence ID" value="TYR74245.1"/>
    <property type="molecule type" value="Genomic_DNA"/>
</dbReference>
<proteinExistence type="predicted"/>
<sequence>MKLLLRITILLVFTIGSFYYLSHHRIEEKKMEGVRVTDKIHSSYEGEYYIEVKNEKEIVTLRVKSEEIWELIKVGERYDVEYAWYGNEKAYVKSITYTKP</sequence>
<feature type="transmembrane region" description="Helical" evidence="1">
    <location>
        <begin position="6"/>
        <end position="22"/>
    </location>
</feature>
<keyword evidence="1" id="KW-1133">Transmembrane helix</keyword>
<dbReference type="Proteomes" id="UP000323317">
    <property type="component" value="Unassembled WGS sequence"/>
</dbReference>
<accession>A0A5D4KC60</accession>
<gene>
    <name evidence="2" type="ORF">FZC79_15650</name>
</gene>